<keyword evidence="5" id="KW-1185">Reference proteome</keyword>
<dbReference type="PROSITE" id="PS51257">
    <property type="entry name" value="PROKAR_LIPOPROTEIN"/>
    <property type="match status" value="1"/>
</dbReference>
<feature type="chain" id="PRO_5021943524" evidence="2">
    <location>
        <begin position="25"/>
        <end position="929"/>
    </location>
</feature>
<dbReference type="Pfam" id="PF00578">
    <property type="entry name" value="AhpC-TSA"/>
    <property type="match status" value="1"/>
</dbReference>
<feature type="region of interest" description="Disordered" evidence="1">
    <location>
        <begin position="173"/>
        <end position="238"/>
    </location>
</feature>
<evidence type="ECO:0000313" key="4">
    <source>
        <dbReference type="EMBL" id="QDV58669.1"/>
    </source>
</evidence>
<accession>A0A518J004</accession>
<dbReference type="InterPro" id="IPR013766">
    <property type="entry name" value="Thioredoxin_domain"/>
</dbReference>
<name>A0A518J004_9BACT</name>
<gene>
    <name evidence="4" type="primary">bcp_5</name>
    <name evidence="4" type="ORF">Mal33_46930</name>
</gene>
<feature type="domain" description="Thioredoxin" evidence="3">
    <location>
        <begin position="775"/>
        <end position="929"/>
    </location>
</feature>
<dbReference type="PROSITE" id="PS51352">
    <property type="entry name" value="THIOREDOXIN_2"/>
    <property type="match status" value="1"/>
</dbReference>
<organism evidence="4 5">
    <name type="scientific">Rosistilla oblonga</name>
    <dbReference type="NCBI Taxonomy" id="2527990"/>
    <lineage>
        <taxon>Bacteria</taxon>
        <taxon>Pseudomonadati</taxon>
        <taxon>Planctomycetota</taxon>
        <taxon>Planctomycetia</taxon>
        <taxon>Pirellulales</taxon>
        <taxon>Pirellulaceae</taxon>
        <taxon>Rosistilla</taxon>
    </lineage>
</organism>
<feature type="compositionally biased region" description="Basic and acidic residues" evidence="1">
    <location>
        <begin position="523"/>
        <end position="542"/>
    </location>
</feature>
<protein>
    <submittedName>
        <fullName evidence="4">Peroxiredoxin</fullName>
        <ecNumber evidence="4">1.11.1.15</ecNumber>
    </submittedName>
</protein>
<dbReference type="Proteomes" id="UP000316770">
    <property type="component" value="Chromosome"/>
</dbReference>
<dbReference type="InterPro" id="IPR000866">
    <property type="entry name" value="AhpC/TSA"/>
</dbReference>
<dbReference type="InterPro" id="IPR036249">
    <property type="entry name" value="Thioredoxin-like_sf"/>
</dbReference>
<dbReference type="PANTHER" id="PTHR45588:SF1">
    <property type="entry name" value="WW DOMAIN-CONTAINING PROTEIN"/>
    <property type="match status" value="1"/>
</dbReference>
<feature type="compositionally biased region" description="Basic and acidic residues" evidence="1">
    <location>
        <begin position="601"/>
        <end position="616"/>
    </location>
</feature>
<evidence type="ECO:0000256" key="1">
    <source>
        <dbReference type="SAM" id="MobiDB-lite"/>
    </source>
</evidence>
<dbReference type="AlphaFoldDB" id="A0A518J004"/>
<evidence type="ECO:0000256" key="2">
    <source>
        <dbReference type="SAM" id="SignalP"/>
    </source>
</evidence>
<dbReference type="EMBL" id="CP036318">
    <property type="protein sequence ID" value="QDV58669.1"/>
    <property type="molecule type" value="Genomic_DNA"/>
</dbReference>
<reference evidence="4 5" key="1">
    <citation type="submission" date="2019-02" db="EMBL/GenBank/DDBJ databases">
        <title>Deep-cultivation of Planctomycetes and their phenomic and genomic characterization uncovers novel biology.</title>
        <authorList>
            <person name="Wiegand S."/>
            <person name="Jogler M."/>
            <person name="Boedeker C."/>
            <person name="Pinto D."/>
            <person name="Vollmers J."/>
            <person name="Rivas-Marin E."/>
            <person name="Kohn T."/>
            <person name="Peeters S.H."/>
            <person name="Heuer A."/>
            <person name="Rast P."/>
            <person name="Oberbeckmann S."/>
            <person name="Bunk B."/>
            <person name="Jeske O."/>
            <person name="Meyerdierks A."/>
            <person name="Storesund J.E."/>
            <person name="Kallscheuer N."/>
            <person name="Luecker S."/>
            <person name="Lage O.M."/>
            <person name="Pohl T."/>
            <person name="Merkel B.J."/>
            <person name="Hornburger P."/>
            <person name="Mueller R.-W."/>
            <person name="Bruemmer F."/>
            <person name="Labrenz M."/>
            <person name="Spormann A.M."/>
            <person name="Op den Camp H."/>
            <person name="Overmann J."/>
            <person name="Amann R."/>
            <person name="Jetten M.S.M."/>
            <person name="Mascher T."/>
            <person name="Medema M.H."/>
            <person name="Devos D.P."/>
            <person name="Kaster A.-K."/>
            <person name="Ovreas L."/>
            <person name="Rohde M."/>
            <person name="Galperin M.Y."/>
            <person name="Jogler C."/>
        </authorList>
    </citation>
    <scope>NUCLEOTIDE SEQUENCE [LARGE SCALE GENOMIC DNA]</scope>
    <source>
        <strain evidence="4 5">Mal33</strain>
    </source>
</reference>
<dbReference type="InterPro" id="IPR011990">
    <property type="entry name" value="TPR-like_helical_dom_sf"/>
</dbReference>
<evidence type="ECO:0000259" key="3">
    <source>
        <dbReference type="PROSITE" id="PS51352"/>
    </source>
</evidence>
<feature type="compositionally biased region" description="Basic and acidic residues" evidence="1">
    <location>
        <begin position="200"/>
        <end position="238"/>
    </location>
</feature>
<dbReference type="SUPFAM" id="SSF48452">
    <property type="entry name" value="TPR-like"/>
    <property type="match status" value="1"/>
</dbReference>
<dbReference type="EC" id="1.11.1.15" evidence="4"/>
<dbReference type="SUPFAM" id="SSF52833">
    <property type="entry name" value="Thioredoxin-like"/>
    <property type="match status" value="1"/>
</dbReference>
<feature type="region of interest" description="Disordered" evidence="1">
    <location>
        <begin position="523"/>
        <end position="616"/>
    </location>
</feature>
<dbReference type="PANTHER" id="PTHR45588">
    <property type="entry name" value="TPR DOMAIN-CONTAINING PROTEIN"/>
    <property type="match status" value="1"/>
</dbReference>
<dbReference type="Gene3D" id="3.40.30.10">
    <property type="entry name" value="Glutaredoxin"/>
    <property type="match status" value="1"/>
</dbReference>
<dbReference type="Gene3D" id="1.25.40.10">
    <property type="entry name" value="Tetratricopeptide repeat domain"/>
    <property type="match status" value="1"/>
</dbReference>
<evidence type="ECO:0000313" key="5">
    <source>
        <dbReference type="Proteomes" id="UP000316770"/>
    </source>
</evidence>
<dbReference type="GO" id="GO:0004601">
    <property type="term" value="F:peroxidase activity"/>
    <property type="evidence" value="ECO:0007669"/>
    <property type="project" value="UniProtKB-KW"/>
</dbReference>
<sequence precursor="true">MRICHVRTSLWLILLALACPCIDAAENLPTAGAPSDAADAQETLAGHSYHGEFLNEGPRQRALLMGGTGAVKFPVTTSSPEAQAFFEQGLGQFYGFWYLEAERSFRQAAQLDPECAMAYWGAALATRKVERRAKGFIAEAVKRKDAVTKRERMYIEALDADLNFMQRLKEKEEAKKAKDKKADDKKSGDKQDKAEDEADKDTKAEADKDEKKSDTKAEKTEAEKKAEKELEAERKEKRAKEYTEALEAIALEFPDDIEAKALLSLQLYDNKGELPNPSILAVDGLMDKVFAAEPMHPAHHFRIHLWDYKKPEVALESAALCGPAAPSIAHMWHMPGHIYSRLKRYRDAAWQQEASARVDHAQMIRDGLLPDQIHNFAHNNEWLIRNLNHIGRADDAVDLAINMIQLPRHPKYNTLEKKGSTHYGRLRLVETLTQYERWQQAIELCQSPLLEPTDDEKQQLVRLRLLGVASFMADQSAGGEQVLADLNDQLKKKRAEQKEAGKKAADEATEKAIDAAAVKAAGEKARRDAEAELAKQASEKPSEPAAAEADSAEAAETETAVATKATDDEESVAKQAADPKAAESKEDPAASIDQRVAAAEAKARQQQIDKHQKAIDKARTAARKPFDTPINNLVKAIAEIEGFRELAAENYDAALPLLKKAGSDVSPYYLAICNLRSGDPKTAIAALKKEAGKSKQEVLPLAWLTEVYAAAGDWKLAEETFEKLREISSDLDLEAVPFARLQPIAEQLDLAADWRVAAQPSDDLGERPDLDSLGPFRWHPSPAVTWNLTDSQGEPRSLEDYRGRPVVVIFYLGYACLHCAEQLQAFSPMAEEFAKAGIEIVAISSDPESDLQKSIKLYDDKPLPFTLISDPDLQTFKAYRAFDDFENQPLHGTFLIDSEGLIRWQDIGFEPFMKPQFVLDEAARLLKPQ</sequence>
<keyword evidence="4" id="KW-0575">Peroxidase</keyword>
<feature type="signal peptide" evidence="2">
    <location>
        <begin position="1"/>
        <end position="24"/>
    </location>
</feature>
<proteinExistence type="predicted"/>
<dbReference type="GO" id="GO:0006950">
    <property type="term" value="P:response to stress"/>
    <property type="evidence" value="ECO:0007669"/>
    <property type="project" value="UniProtKB-ARBA"/>
</dbReference>
<feature type="compositionally biased region" description="Basic and acidic residues" evidence="1">
    <location>
        <begin position="173"/>
        <end position="193"/>
    </location>
</feature>
<keyword evidence="4" id="KW-0560">Oxidoreductase</keyword>
<keyword evidence="2" id="KW-0732">Signal</keyword>
<dbReference type="RefSeq" id="WP_145289234.1">
    <property type="nucleotide sequence ID" value="NZ_CP036318.1"/>
</dbReference>